<dbReference type="EMBL" id="LT907979">
    <property type="protein sequence ID" value="SOB74265.1"/>
    <property type="molecule type" value="Genomic_DNA"/>
</dbReference>
<keyword evidence="2" id="KW-1185">Reference proteome</keyword>
<name>A0A285Q228_9VIRU</name>
<accession>A0A285Q228</accession>
<sequence length="91" mass="10429">MFLKAMLGIPVCNQDGRRDYICLVCAFETDEQCYFMEKDGFDDIYDLLCSAVELHKGQGWKVDSDCNIRVVEFLYDDAPVDLSTLGYLRLA</sequence>
<dbReference type="Proteomes" id="UP000274850">
    <property type="component" value="Segment"/>
</dbReference>
<organism evidence="1">
    <name type="scientific">Cedratvirus lausannensis</name>
    <dbReference type="NCBI Taxonomy" id="2023205"/>
    <lineage>
        <taxon>Viruses</taxon>
        <taxon>Pithoviruses</taxon>
        <taxon>Orthocedratvirinae</taxon>
        <taxon>Alphacedratvirus</taxon>
        <taxon>Alphacedratvirus francolausannense</taxon>
    </lineage>
</organism>
<reference evidence="1" key="1">
    <citation type="submission" date="2017-08" db="EMBL/GenBank/DDBJ databases">
        <authorList>
            <person name="de Groot N.N."/>
        </authorList>
    </citation>
    <scope>NUCLEOTIDE SEQUENCE</scope>
</reference>
<evidence type="ECO:0000313" key="1">
    <source>
        <dbReference type="EMBL" id="SOB74265.1"/>
    </source>
</evidence>
<evidence type="ECO:0000313" key="2">
    <source>
        <dbReference type="Proteomes" id="UP000274850"/>
    </source>
</evidence>
<proteinExistence type="predicted"/>
<gene>
    <name evidence="1" type="ORF">BQ9231_00382</name>
</gene>
<protein>
    <submittedName>
        <fullName evidence="1">Uncharacterized protein</fullName>
    </submittedName>
</protein>